<protein>
    <submittedName>
        <fullName evidence="2">NTP transferase domain-containing protein</fullName>
    </submittedName>
</protein>
<name>A0ABT4IES2_9EURY</name>
<organism evidence="2 3">
    <name type="scientific">Methanocorpusculum petauri</name>
    <dbReference type="NCBI Taxonomy" id="3002863"/>
    <lineage>
        <taxon>Archaea</taxon>
        <taxon>Methanobacteriati</taxon>
        <taxon>Methanobacteriota</taxon>
        <taxon>Stenosarchaea group</taxon>
        <taxon>Methanomicrobia</taxon>
        <taxon>Methanomicrobiales</taxon>
        <taxon>Methanocorpusculaceae</taxon>
        <taxon>Methanocorpusculum</taxon>
    </lineage>
</organism>
<dbReference type="InterPro" id="IPR025877">
    <property type="entry name" value="MobA-like_NTP_Trfase"/>
</dbReference>
<dbReference type="InterPro" id="IPR029044">
    <property type="entry name" value="Nucleotide-diphossugar_trans"/>
</dbReference>
<keyword evidence="2" id="KW-0808">Transferase</keyword>
<dbReference type="RefSeq" id="WP_268923873.1">
    <property type="nucleotide sequence ID" value="NZ_JAPTGB010000001.1"/>
</dbReference>
<feature type="domain" description="MobA-like NTP transferase" evidence="1">
    <location>
        <begin position="3"/>
        <end position="121"/>
    </location>
</feature>
<keyword evidence="3" id="KW-1185">Reference proteome</keyword>
<evidence type="ECO:0000259" key="1">
    <source>
        <dbReference type="Pfam" id="PF12804"/>
    </source>
</evidence>
<accession>A0ABT4IES2</accession>
<dbReference type="SUPFAM" id="SSF53448">
    <property type="entry name" value="Nucleotide-diphospho-sugar transferases"/>
    <property type="match status" value="1"/>
</dbReference>
<comment type="caution">
    <text evidence="2">The sequence shown here is derived from an EMBL/GenBank/DDBJ whole genome shotgun (WGS) entry which is preliminary data.</text>
</comment>
<dbReference type="Proteomes" id="UP001141422">
    <property type="component" value="Unassembled WGS sequence"/>
</dbReference>
<dbReference type="GO" id="GO:0016740">
    <property type="term" value="F:transferase activity"/>
    <property type="evidence" value="ECO:0007669"/>
    <property type="project" value="UniProtKB-KW"/>
</dbReference>
<dbReference type="Pfam" id="PF12804">
    <property type="entry name" value="NTP_transf_3"/>
    <property type="match status" value="1"/>
</dbReference>
<proteinExistence type="predicted"/>
<reference evidence="2" key="1">
    <citation type="submission" date="2022-12" db="EMBL/GenBank/DDBJ databases">
        <title>Isolation and characterisation of novel Methanocorpusculum spp. from native Australian herbivores indicates the genus is ancestrally host-associated.</title>
        <authorList>
            <person name="Volmer J.G."/>
            <person name="Soo R.M."/>
            <person name="Evans P.N."/>
            <person name="Hoedt E.C."/>
            <person name="Astorga Alsina A.L."/>
            <person name="Woodcroft B.J."/>
            <person name="Tyson G.W."/>
            <person name="Hugenholtz P."/>
            <person name="Morrison M."/>
        </authorList>
    </citation>
    <scope>NUCLEOTIDE SEQUENCE</scope>
    <source>
        <strain evidence="2">MG</strain>
    </source>
</reference>
<dbReference type="EMBL" id="JAPTGB010000001">
    <property type="protein sequence ID" value="MCZ0859650.1"/>
    <property type="molecule type" value="Genomic_DNA"/>
</dbReference>
<sequence>MLALILAGGEGSRLRLGEKALVMVHERPMISWVLDAFGDADCEPVVVTSYKTPFTRNWCRANGVAYLDTAGIGYVEDLTEAVEECGVEGPLFTSAADIPCLTRDIICRIRAAHAASCLPACSAWVPVSRCEVFGMQPRYREVVCGIPATPCAVNILTGSLIGSVQEEYCLLLDEPGLAFNINTREELTVLEREFAAVRKRG</sequence>
<evidence type="ECO:0000313" key="3">
    <source>
        <dbReference type="Proteomes" id="UP001141422"/>
    </source>
</evidence>
<dbReference type="Gene3D" id="3.90.550.10">
    <property type="entry name" value="Spore Coat Polysaccharide Biosynthesis Protein SpsA, Chain A"/>
    <property type="match status" value="1"/>
</dbReference>
<evidence type="ECO:0000313" key="2">
    <source>
        <dbReference type="EMBL" id="MCZ0859650.1"/>
    </source>
</evidence>
<gene>
    <name evidence="2" type="ORF">O0S10_00230</name>
</gene>